<protein>
    <submittedName>
        <fullName evidence="1">Uncharacterized protein</fullName>
    </submittedName>
</protein>
<name>A0ACC3TCF6_9ASCO</name>
<evidence type="ECO:0000313" key="1">
    <source>
        <dbReference type="EMBL" id="KAK9318854.1"/>
    </source>
</evidence>
<gene>
    <name evidence="1" type="ORF">V1517DRAFT_334410</name>
</gene>
<keyword evidence="2" id="KW-1185">Reference proteome</keyword>
<comment type="caution">
    <text evidence="1">The sequence shown here is derived from an EMBL/GenBank/DDBJ whole genome shotgun (WGS) entry which is preliminary data.</text>
</comment>
<sequence>MIEWIVVVLILTFFPSVAGTFRSLFSRRSVEEQGDRNHEGPVTIPARSMDCPLCPRSFSAASQLRRHITGVHHRTVAPGQLGRPGK</sequence>
<reference evidence="2" key="1">
    <citation type="journal article" date="2024" name="Front. Bioeng. Biotechnol.">
        <title>Genome-scale model development and genomic sequencing of the oleaginous clade Lipomyces.</title>
        <authorList>
            <person name="Czajka J.J."/>
            <person name="Han Y."/>
            <person name="Kim J."/>
            <person name="Mondo S.J."/>
            <person name="Hofstad B.A."/>
            <person name="Robles A."/>
            <person name="Haridas S."/>
            <person name="Riley R."/>
            <person name="LaButti K."/>
            <person name="Pangilinan J."/>
            <person name="Andreopoulos W."/>
            <person name="Lipzen A."/>
            <person name="Yan J."/>
            <person name="Wang M."/>
            <person name="Ng V."/>
            <person name="Grigoriev I.V."/>
            <person name="Spatafora J.W."/>
            <person name="Magnuson J.K."/>
            <person name="Baker S.E."/>
            <person name="Pomraning K.R."/>
        </authorList>
    </citation>
    <scope>NUCLEOTIDE SEQUENCE [LARGE SCALE GENOMIC DNA]</scope>
    <source>
        <strain evidence="2">CBS 10300</strain>
    </source>
</reference>
<accession>A0ACC3TCF6</accession>
<organism evidence="1 2">
    <name type="scientific">Lipomyces orientalis</name>
    <dbReference type="NCBI Taxonomy" id="1233043"/>
    <lineage>
        <taxon>Eukaryota</taxon>
        <taxon>Fungi</taxon>
        <taxon>Dikarya</taxon>
        <taxon>Ascomycota</taxon>
        <taxon>Saccharomycotina</taxon>
        <taxon>Lipomycetes</taxon>
        <taxon>Lipomycetales</taxon>
        <taxon>Lipomycetaceae</taxon>
        <taxon>Lipomyces</taxon>
    </lineage>
</organism>
<proteinExistence type="predicted"/>
<dbReference type="Proteomes" id="UP001489719">
    <property type="component" value="Unassembled WGS sequence"/>
</dbReference>
<evidence type="ECO:0000313" key="2">
    <source>
        <dbReference type="Proteomes" id="UP001489719"/>
    </source>
</evidence>
<dbReference type="EMBL" id="MU970284">
    <property type="protein sequence ID" value="KAK9318854.1"/>
    <property type="molecule type" value="Genomic_DNA"/>
</dbReference>